<feature type="region of interest" description="Disordered" evidence="1">
    <location>
        <begin position="594"/>
        <end position="681"/>
    </location>
</feature>
<dbReference type="PhylomeDB" id="A0A0G4F9Z4"/>
<proteinExistence type="predicted"/>
<name>A0A0G4F9Z4_9ALVE</name>
<evidence type="ECO:0000259" key="3">
    <source>
        <dbReference type="Pfam" id="PF01757"/>
    </source>
</evidence>
<keyword evidence="2" id="KW-1133">Transmembrane helix</keyword>
<evidence type="ECO:0000256" key="1">
    <source>
        <dbReference type="SAM" id="MobiDB-lite"/>
    </source>
</evidence>
<feature type="transmembrane region" description="Helical" evidence="2">
    <location>
        <begin position="320"/>
        <end position="342"/>
    </location>
</feature>
<dbReference type="VEuPathDB" id="CryptoDB:Cvel_2970"/>
<dbReference type="InterPro" id="IPR002656">
    <property type="entry name" value="Acyl_transf_3_dom"/>
</dbReference>
<feature type="transmembrane region" description="Helical" evidence="2">
    <location>
        <begin position="65"/>
        <end position="82"/>
    </location>
</feature>
<dbReference type="AlphaFoldDB" id="A0A0G4F9Z4"/>
<feature type="compositionally biased region" description="Basic and acidic residues" evidence="1">
    <location>
        <begin position="670"/>
        <end position="681"/>
    </location>
</feature>
<keyword evidence="2" id="KW-0812">Transmembrane</keyword>
<feature type="domain" description="Acyltransferase 3" evidence="3">
    <location>
        <begin position="17"/>
        <end position="455"/>
    </location>
</feature>
<protein>
    <recommendedName>
        <fullName evidence="3">Acyltransferase 3 domain-containing protein</fullName>
    </recommendedName>
</protein>
<keyword evidence="2" id="KW-0472">Membrane</keyword>
<evidence type="ECO:0000256" key="2">
    <source>
        <dbReference type="SAM" id="Phobius"/>
    </source>
</evidence>
<gene>
    <name evidence="4" type="ORF">Cvel_2970</name>
</gene>
<feature type="region of interest" description="Disordered" evidence="1">
    <location>
        <begin position="521"/>
        <end position="547"/>
    </location>
</feature>
<feature type="transmembrane region" description="Helical" evidence="2">
    <location>
        <begin position="437"/>
        <end position="462"/>
    </location>
</feature>
<feature type="transmembrane region" description="Helical" evidence="2">
    <location>
        <begin position="154"/>
        <end position="172"/>
    </location>
</feature>
<dbReference type="EMBL" id="CDMZ01000209">
    <property type="protein sequence ID" value="CEM09185.1"/>
    <property type="molecule type" value="Genomic_DNA"/>
</dbReference>
<feature type="transmembrane region" description="Helical" evidence="2">
    <location>
        <begin position="369"/>
        <end position="386"/>
    </location>
</feature>
<feature type="compositionally biased region" description="Basic and acidic residues" evidence="1">
    <location>
        <begin position="536"/>
        <end position="547"/>
    </location>
</feature>
<feature type="transmembrane region" description="Helical" evidence="2">
    <location>
        <begin position="192"/>
        <end position="213"/>
    </location>
</feature>
<feature type="transmembrane region" description="Helical" evidence="2">
    <location>
        <begin position="102"/>
        <end position="121"/>
    </location>
</feature>
<feature type="transmembrane region" description="Helical" evidence="2">
    <location>
        <begin position="225"/>
        <end position="248"/>
    </location>
</feature>
<dbReference type="GO" id="GO:0016747">
    <property type="term" value="F:acyltransferase activity, transferring groups other than amino-acyl groups"/>
    <property type="evidence" value="ECO:0007669"/>
    <property type="project" value="InterPro"/>
</dbReference>
<feature type="transmembrane region" description="Helical" evidence="2">
    <location>
        <begin position="398"/>
        <end position="417"/>
    </location>
</feature>
<evidence type="ECO:0000313" key="4">
    <source>
        <dbReference type="EMBL" id="CEM09185.1"/>
    </source>
</evidence>
<organism evidence="4">
    <name type="scientific">Chromera velia CCMP2878</name>
    <dbReference type="NCBI Taxonomy" id="1169474"/>
    <lineage>
        <taxon>Eukaryota</taxon>
        <taxon>Sar</taxon>
        <taxon>Alveolata</taxon>
        <taxon>Colpodellida</taxon>
        <taxon>Chromeraceae</taxon>
        <taxon>Chromera</taxon>
    </lineage>
</organism>
<dbReference type="Pfam" id="PF01757">
    <property type="entry name" value="Acyl_transf_3"/>
    <property type="match status" value="1"/>
</dbReference>
<accession>A0A0G4F9Z4</accession>
<reference evidence="4" key="1">
    <citation type="submission" date="2014-11" db="EMBL/GenBank/DDBJ databases">
        <authorList>
            <person name="Otto D Thomas"/>
            <person name="Naeem Raeece"/>
        </authorList>
    </citation>
    <scope>NUCLEOTIDE SEQUENCE</scope>
</reference>
<sequence length="681" mass="77046">MPQSGGSPIVRRPHLFWIDVVRFFAVVSVMCGHWSDTVQRINGSDRFEDLMEKDAEMRLRRARSVGSQWTLPLLFYVSGLVHGFSVKKTTFPQYLLTRSWRLLLPLIVGWVLYVYPLLWLFRDFYYEAEVLKEASNFFTGLSQIPKLILRPGPMYLWFLIAIWVMGFINHLYFRCVALVTADLDRGDGNKSLWRFGVGMSLVLVFLSSAVIQYKVIDPGRQDKEVGLVLSLYLFAVPYVSAFGVALWYCQKKGQPVPGWLGPLIVAQQVALGTWHGGVAFHLSDVEMHKFVLFNSFYFQGFIDEAFLEETCAFFASPKSCFLHAALVVAFVFSCPLMALGMVDDELHQPRYYLAFPGGHSIEQSGYDMAMSWLWIYIWTILARVLFAEPQLSRRQMEVFGKTAYILYLSHWVFLLLLTRTVVMRLQRVFSTEEETFVWPFFANLFFTLPTVILIAFLQVLLFERTPVLGHLFGLYKGRGRGQGREEGQMEIESGEATQSMSRAARNARYVSPPLYHPGSSRSIGVGGALSSEGVEEDGRGMSKEGYRKTHDHTGLDHHLEMEMTVSRGSSRSFGEEETVRLARSRSGSYSSEGIVTVSKGTTGDVGVQQRGGGTAQPHQGHITIETAESIPRESRHHPPMSSHREGTRGPPNPVVQEMRSPQAPLSEPAGRLRADETWREP</sequence>